<proteinExistence type="predicted"/>
<evidence type="ECO:0000256" key="3">
    <source>
        <dbReference type="ARBA" id="ARBA00022989"/>
    </source>
</evidence>
<keyword evidence="10" id="KW-1185">Reference proteome</keyword>
<dbReference type="InterPro" id="IPR007110">
    <property type="entry name" value="Ig-like_dom"/>
</dbReference>
<dbReference type="InterPro" id="IPR051275">
    <property type="entry name" value="Cell_adhesion_signaling"/>
</dbReference>
<evidence type="ECO:0000256" key="2">
    <source>
        <dbReference type="ARBA" id="ARBA00022692"/>
    </source>
</evidence>
<evidence type="ECO:0000256" key="5">
    <source>
        <dbReference type="ARBA" id="ARBA00023157"/>
    </source>
</evidence>
<dbReference type="PANTHER" id="PTHR11640">
    <property type="entry name" value="NEPHRIN"/>
    <property type="match status" value="1"/>
</dbReference>
<dbReference type="GO" id="GO:0098609">
    <property type="term" value="P:cell-cell adhesion"/>
    <property type="evidence" value="ECO:0007669"/>
    <property type="project" value="TreeGrafter"/>
</dbReference>
<evidence type="ECO:0000259" key="8">
    <source>
        <dbReference type="PROSITE" id="PS50835"/>
    </source>
</evidence>
<comment type="subcellular location">
    <subcellularLocation>
        <location evidence="1">Membrane</location>
        <topology evidence="1">Single-pass type I membrane protein</topology>
    </subcellularLocation>
</comment>
<dbReference type="InterPro" id="IPR013106">
    <property type="entry name" value="Ig_V-set"/>
</dbReference>
<evidence type="ECO:0000256" key="1">
    <source>
        <dbReference type="ARBA" id="ARBA00004479"/>
    </source>
</evidence>
<evidence type="ECO:0000256" key="7">
    <source>
        <dbReference type="ARBA" id="ARBA00023319"/>
    </source>
</evidence>
<keyword evidence="6" id="KW-0325">Glycoprotein</keyword>
<dbReference type="AlphaFoldDB" id="A0AAN9ACX9"/>
<reference evidence="9 10" key="1">
    <citation type="submission" date="2023-11" db="EMBL/GenBank/DDBJ databases">
        <title>Halocaridina rubra genome assembly.</title>
        <authorList>
            <person name="Smith C."/>
        </authorList>
    </citation>
    <scope>NUCLEOTIDE SEQUENCE [LARGE SCALE GENOMIC DNA]</scope>
    <source>
        <strain evidence="9">EP-1</strain>
        <tissue evidence="9">Whole</tissue>
    </source>
</reference>
<organism evidence="9 10">
    <name type="scientific">Halocaridina rubra</name>
    <name type="common">Hawaiian red shrimp</name>
    <dbReference type="NCBI Taxonomy" id="373956"/>
    <lineage>
        <taxon>Eukaryota</taxon>
        <taxon>Metazoa</taxon>
        <taxon>Ecdysozoa</taxon>
        <taxon>Arthropoda</taxon>
        <taxon>Crustacea</taxon>
        <taxon>Multicrustacea</taxon>
        <taxon>Malacostraca</taxon>
        <taxon>Eumalacostraca</taxon>
        <taxon>Eucarida</taxon>
        <taxon>Decapoda</taxon>
        <taxon>Pleocyemata</taxon>
        <taxon>Caridea</taxon>
        <taxon>Atyoidea</taxon>
        <taxon>Atyidae</taxon>
        <taxon>Halocaridina</taxon>
    </lineage>
</organism>
<dbReference type="Pfam" id="PF07686">
    <property type="entry name" value="V-set"/>
    <property type="match status" value="1"/>
</dbReference>
<dbReference type="Pfam" id="PF08205">
    <property type="entry name" value="C2-set_2"/>
    <property type="match status" value="1"/>
</dbReference>
<comment type="caution">
    <text evidence="9">The sequence shown here is derived from an EMBL/GenBank/DDBJ whole genome shotgun (WGS) entry which is preliminary data.</text>
</comment>
<keyword evidence="5" id="KW-1015">Disulfide bond</keyword>
<dbReference type="EMBL" id="JAXCGZ010006426">
    <property type="protein sequence ID" value="KAK7079762.1"/>
    <property type="molecule type" value="Genomic_DNA"/>
</dbReference>
<protein>
    <recommendedName>
        <fullName evidence="8">Ig-like domain-containing protein</fullName>
    </recommendedName>
</protein>
<name>A0AAN9ACX9_HALRR</name>
<dbReference type="GO" id="GO:0005911">
    <property type="term" value="C:cell-cell junction"/>
    <property type="evidence" value="ECO:0007669"/>
    <property type="project" value="TreeGrafter"/>
</dbReference>
<gene>
    <name evidence="9" type="ORF">SK128_015593</name>
</gene>
<keyword evidence="3" id="KW-1133">Transmembrane helix</keyword>
<evidence type="ECO:0000256" key="6">
    <source>
        <dbReference type="ARBA" id="ARBA00023180"/>
    </source>
</evidence>
<sequence length="163" mass="17599">MIGADEEGDFSLRISPVTLEDDATYQCQVSSSTEPPLRSHEARLTVFVPPQAPTVTHDPVATAGVPLTLTCSSSGGKPAPEIQWLDGTGAVLHDGVQHTEELMSDEKRVNAHATLTFIPTRHHHARTLTCLTHNPALNTPLAAKVHLNVEYPPEVQLQFSPGK</sequence>
<dbReference type="InterPro" id="IPR036179">
    <property type="entry name" value="Ig-like_dom_sf"/>
</dbReference>
<keyword evidence="2" id="KW-0812">Transmembrane</keyword>
<dbReference type="PROSITE" id="PS50835">
    <property type="entry name" value="IG_LIKE"/>
    <property type="match status" value="1"/>
</dbReference>
<keyword evidence="4" id="KW-0472">Membrane</keyword>
<accession>A0AAN9ACX9</accession>
<evidence type="ECO:0000313" key="9">
    <source>
        <dbReference type="EMBL" id="KAK7079762.1"/>
    </source>
</evidence>
<dbReference type="Gene3D" id="2.60.40.10">
    <property type="entry name" value="Immunoglobulins"/>
    <property type="match status" value="2"/>
</dbReference>
<dbReference type="GO" id="GO:0005886">
    <property type="term" value="C:plasma membrane"/>
    <property type="evidence" value="ECO:0007669"/>
    <property type="project" value="TreeGrafter"/>
</dbReference>
<dbReference type="GO" id="GO:0050839">
    <property type="term" value="F:cell adhesion molecule binding"/>
    <property type="evidence" value="ECO:0007669"/>
    <property type="project" value="TreeGrafter"/>
</dbReference>
<keyword evidence="7" id="KW-0393">Immunoglobulin domain</keyword>
<dbReference type="InterPro" id="IPR013162">
    <property type="entry name" value="CD80_C2-set"/>
</dbReference>
<dbReference type="Proteomes" id="UP001381693">
    <property type="component" value="Unassembled WGS sequence"/>
</dbReference>
<dbReference type="SUPFAM" id="SSF48726">
    <property type="entry name" value="Immunoglobulin"/>
    <property type="match status" value="2"/>
</dbReference>
<dbReference type="InterPro" id="IPR013783">
    <property type="entry name" value="Ig-like_fold"/>
</dbReference>
<feature type="domain" description="Ig-like" evidence="8">
    <location>
        <begin position="50"/>
        <end position="146"/>
    </location>
</feature>
<evidence type="ECO:0000256" key="4">
    <source>
        <dbReference type="ARBA" id="ARBA00023136"/>
    </source>
</evidence>
<dbReference type="PANTHER" id="PTHR11640:SF31">
    <property type="entry name" value="IRREGULAR CHIASM C-ROUGHEST PROTEIN-RELATED"/>
    <property type="match status" value="1"/>
</dbReference>
<dbReference type="CDD" id="cd00096">
    <property type="entry name" value="Ig"/>
    <property type="match status" value="1"/>
</dbReference>
<evidence type="ECO:0000313" key="10">
    <source>
        <dbReference type="Proteomes" id="UP001381693"/>
    </source>
</evidence>